<organism evidence="3 4">
    <name type="scientific">Robertmurraya siralis</name>
    <dbReference type="NCBI Taxonomy" id="77777"/>
    <lineage>
        <taxon>Bacteria</taxon>
        <taxon>Bacillati</taxon>
        <taxon>Bacillota</taxon>
        <taxon>Bacilli</taxon>
        <taxon>Bacillales</taxon>
        <taxon>Bacillaceae</taxon>
        <taxon>Robertmurraya</taxon>
    </lineage>
</organism>
<proteinExistence type="predicted"/>
<dbReference type="EMBL" id="BORC01000003">
    <property type="protein sequence ID" value="GIN62007.1"/>
    <property type="molecule type" value="Genomic_DNA"/>
</dbReference>
<comment type="caution">
    <text evidence="3">The sequence shown here is derived from an EMBL/GenBank/DDBJ whole genome shotgun (WGS) entry which is preliminary data.</text>
</comment>
<dbReference type="GO" id="GO:0016757">
    <property type="term" value="F:glycosyltransferase activity"/>
    <property type="evidence" value="ECO:0007669"/>
    <property type="project" value="InterPro"/>
</dbReference>
<dbReference type="Proteomes" id="UP000682111">
    <property type="component" value="Unassembled WGS sequence"/>
</dbReference>
<evidence type="ECO:0000313" key="4">
    <source>
        <dbReference type="Proteomes" id="UP000682111"/>
    </source>
</evidence>
<reference evidence="3" key="1">
    <citation type="submission" date="2021-03" db="EMBL/GenBank/DDBJ databases">
        <title>Antimicrobial resistance genes in bacteria isolated from Japanese honey, and their potential for conferring macrolide and lincosamide resistance in the American foulbrood pathogen Paenibacillus larvae.</title>
        <authorList>
            <person name="Okamoto M."/>
            <person name="Kumagai M."/>
            <person name="Kanamori H."/>
            <person name="Takamatsu D."/>
        </authorList>
    </citation>
    <scope>NUCLEOTIDE SEQUENCE</scope>
    <source>
        <strain evidence="3">J27TS8</strain>
    </source>
</reference>
<name>A0A919WHU9_9BACI</name>
<evidence type="ECO:0000259" key="1">
    <source>
        <dbReference type="Pfam" id="PF00534"/>
    </source>
</evidence>
<dbReference type="AlphaFoldDB" id="A0A919WHU9"/>
<sequence>MVYCSPDGPIRATLQQKKMKYIPLERLTIGRLKKVIDEYKPDMIHAHDVRASVIASQFSRRVMVISHLHCRFAEMSKITVKSLLYQLCLPKFNHVFTVSNSIRTEYVFSKALGHKSSVLYNAVDEKGIKEMAEHEKIAGYDGVFLGRFSWQKNPQRLIKIIGEIVKKLPDARFVLIGKGNLLGEAKALAEELHIQDNITFTGYLSNPFPYLRASRFMLMTSRLEGTPMCILEAMTLGLPVVSTGVDGIKELIQNGVDGFYSDEDAELVEYACQLIVNDRLRHRLSQNALEKSRTINDLVDYKKKLRTVYQSQAFLAEKERESMVRPLD</sequence>
<dbReference type="Pfam" id="PF13439">
    <property type="entry name" value="Glyco_transf_4"/>
    <property type="match status" value="1"/>
</dbReference>
<dbReference type="Pfam" id="PF00534">
    <property type="entry name" value="Glycos_transf_1"/>
    <property type="match status" value="1"/>
</dbReference>
<dbReference type="PANTHER" id="PTHR45947">
    <property type="entry name" value="SULFOQUINOVOSYL TRANSFERASE SQD2"/>
    <property type="match status" value="1"/>
</dbReference>
<dbReference type="PANTHER" id="PTHR45947:SF3">
    <property type="entry name" value="SULFOQUINOVOSYL TRANSFERASE SQD2"/>
    <property type="match status" value="1"/>
</dbReference>
<keyword evidence="4" id="KW-1185">Reference proteome</keyword>
<dbReference type="InterPro" id="IPR050194">
    <property type="entry name" value="Glycosyltransferase_grp1"/>
</dbReference>
<evidence type="ECO:0000313" key="3">
    <source>
        <dbReference type="EMBL" id="GIN62007.1"/>
    </source>
</evidence>
<feature type="domain" description="Glycosyltransferase subfamily 4-like N-terminal" evidence="2">
    <location>
        <begin position="24"/>
        <end position="125"/>
    </location>
</feature>
<dbReference type="InterPro" id="IPR001296">
    <property type="entry name" value="Glyco_trans_1"/>
</dbReference>
<dbReference type="SUPFAM" id="SSF53756">
    <property type="entry name" value="UDP-Glycosyltransferase/glycogen phosphorylase"/>
    <property type="match status" value="1"/>
</dbReference>
<feature type="domain" description="Glycosyl transferase family 1" evidence="1">
    <location>
        <begin position="143"/>
        <end position="289"/>
    </location>
</feature>
<dbReference type="InterPro" id="IPR028098">
    <property type="entry name" value="Glyco_trans_4-like_N"/>
</dbReference>
<accession>A0A919WHU9</accession>
<protein>
    <recommendedName>
        <fullName evidence="5">Glycosyltransferase</fullName>
    </recommendedName>
</protein>
<dbReference type="Gene3D" id="3.40.50.2000">
    <property type="entry name" value="Glycogen Phosphorylase B"/>
    <property type="match status" value="2"/>
</dbReference>
<evidence type="ECO:0008006" key="5">
    <source>
        <dbReference type="Google" id="ProtNLM"/>
    </source>
</evidence>
<dbReference type="CDD" id="cd03811">
    <property type="entry name" value="GT4_GT28_WabH-like"/>
    <property type="match status" value="1"/>
</dbReference>
<gene>
    <name evidence="3" type="ORF">J27TS8_20000</name>
</gene>
<evidence type="ECO:0000259" key="2">
    <source>
        <dbReference type="Pfam" id="PF13439"/>
    </source>
</evidence>